<reference evidence="5 6" key="1">
    <citation type="submission" date="2015-08" db="EMBL/GenBank/DDBJ databases">
        <title>Emmonsia species relationships and genome sequence.</title>
        <authorList>
            <person name="Cuomo C.A."/>
            <person name="Schwartz I.S."/>
            <person name="Kenyon C."/>
            <person name="De Hoog G.S."/>
            <person name="Govender N.P."/>
            <person name="Botha A."/>
            <person name="Moreno L."/>
            <person name="De Vries M."/>
            <person name="Munoz J.F."/>
            <person name="Stielow J.B."/>
        </authorList>
    </citation>
    <scope>NUCLEOTIDE SEQUENCE [LARGE SCALE GENOMIC DNA]</scope>
    <source>
        <strain evidence="5 6">EI222</strain>
    </source>
</reference>
<keyword evidence="3" id="KW-0812">Transmembrane</keyword>
<dbReference type="EMBL" id="LGTZ01002380">
    <property type="protein sequence ID" value="OJD14563.1"/>
    <property type="molecule type" value="Genomic_DNA"/>
</dbReference>
<keyword evidence="3" id="KW-0472">Membrane</keyword>
<dbReference type="InterPro" id="IPR051091">
    <property type="entry name" value="O-Glucosyltr/Glycosyltrsf_90"/>
</dbReference>
<comment type="similarity">
    <text evidence="1">Belongs to the glycosyltransferase 90 family.</text>
</comment>
<evidence type="ECO:0000256" key="1">
    <source>
        <dbReference type="ARBA" id="ARBA00010118"/>
    </source>
</evidence>
<keyword evidence="3" id="KW-1133">Transmembrane helix</keyword>
<evidence type="ECO:0000256" key="2">
    <source>
        <dbReference type="ARBA" id="ARBA00022679"/>
    </source>
</evidence>
<dbReference type="VEuPathDB" id="FungiDB:ACJ73_09071"/>
<evidence type="ECO:0000313" key="6">
    <source>
        <dbReference type="Proteomes" id="UP000242791"/>
    </source>
</evidence>
<evidence type="ECO:0000313" key="5">
    <source>
        <dbReference type="EMBL" id="OJD14563.1"/>
    </source>
</evidence>
<feature type="transmembrane region" description="Helical" evidence="3">
    <location>
        <begin position="14"/>
        <end position="35"/>
    </location>
</feature>
<organism evidence="5 6">
    <name type="scientific">Blastomyces percursus</name>
    <dbReference type="NCBI Taxonomy" id="1658174"/>
    <lineage>
        <taxon>Eukaryota</taxon>
        <taxon>Fungi</taxon>
        <taxon>Dikarya</taxon>
        <taxon>Ascomycota</taxon>
        <taxon>Pezizomycotina</taxon>
        <taxon>Eurotiomycetes</taxon>
        <taxon>Eurotiomycetidae</taxon>
        <taxon>Onygenales</taxon>
        <taxon>Ajellomycetaceae</taxon>
        <taxon>Blastomyces</taxon>
    </lineage>
</organism>
<feature type="transmembrane region" description="Helical" evidence="3">
    <location>
        <begin position="85"/>
        <end position="108"/>
    </location>
</feature>
<proteinExistence type="inferred from homology"/>
<feature type="transmembrane region" description="Helical" evidence="3">
    <location>
        <begin position="115"/>
        <end position="134"/>
    </location>
</feature>
<dbReference type="PANTHER" id="PTHR12203">
    <property type="entry name" value="KDEL LYS-ASP-GLU-LEU CONTAINING - RELATED"/>
    <property type="match status" value="1"/>
</dbReference>
<dbReference type="AlphaFoldDB" id="A0A1J9Q2Y5"/>
<feature type="transmembrane region" description="Helical" evidence="3">
    <location>
        <begin position="154"/>
        <end position="171"/>
    </location>
</feature>
<accession>A0A1J9Q2Y5</accession>
<dbReference type="GO" id="GO:0016740">
    <property type="term" value="F:transferase activity"/>
    <property type="evidence" value="ECO:0007669"/>
    <property type="project" value="UniProtKB-KW"/>
</dbReference>
<gene>
    <name evidence="5" type="ORF">ACJ73_09071</name>
</gene>
<dbReference type="PANTHER" id="PTHR12203:SF35">
    <property type="entry name" value="PROTEIN O-GLUCOSYLTRANSFERASE 1"/>
    <property type="match status" value="1"/>
</dbReference>
<comment type="caution">
    <text evidence="5">The sequence shown here is derived from an EMBL/GenBank/DDBJ whole genome shotgun (WGS) entry which is preliminary data.</text>
</comment>
<feature type="domain" description="Glycosyl transferase CAP10" evidence="4">
    <location>
        <begin position="436"/>
        <end position="742"/>
    </location>
</feature>
<keyword evidence="2" id="KW-0808">Transferase</keyword>
<dbReference type="OrthoDB" id="202415at2759"/>
<keyword evidence="6" id="KW-1185">Reference proteome</keyword>
<sequence>MHANLGIEPNWPSWAKALAMTVVGCSTSAILYFAVPQPGVSYPAVVGFMILRTAGFVLLSEHGEYGVLSDNERSNSWNPARAEELAFRVVSIVTILTVMMPSGVHLSLATFGQALFSALEVMVILFMVSLGYCMSATTLETLSAATLQGVMRGSLHALPFSIISLVSVIQCQAGMPSSSRRPGLLLTTLVLLLGVASIYHFANRFSHGTVENIPIKPSFSLHPIEQLAHEAQINFGKMVARQSKTLQDATTEYMRRYNRSPPPYFDTWFEAARSKDFLLIDEFDVMMKGLEPFWGVSPSDLRGRVDAAIATGEESIVRFEVKDHQVSYSVVGAAQWIGAQVRGWFTNEMLATLPDLTLVINSYDEPKMVAPYDILQRALSRAHSNMAVPPSQNPKLAQEVHFLDIGRQNPWDVMVLSCPTDSPARQFYQRPTSSYMVSDLGFLSNASASKDICLIPELRHLQGLLKDPETLRLSHSLFPIFSTAKLSSFQDILYPAPWYDAKVDSHEYKEQEDINWEDKEDSIYWAGSTTGGHTTAENWRSSQRQRLALMTQNETHPITLLKRVKSPRNSRNHNASESTWESYPSTISEISPYLKVRISSVIQCDDNACRDQEAAFNTSAAGRDSIAASYRSRYNIDLDGNGLSGRFYRLLRSNSAVLKQTIFHEWHDDWLVPWVHYIPVNMNLTDFPEIVRYLIREPEGRELGKRVARDSREWAGKIFRKEDFKLVFWRLLLEYGRVMHNDRNDMTLSW</sequence>
<dbReference type="InterPro" id="IPR006598">
    <property type="entry name" value="CAP10"/>
</dbReference>
<evidence type="ECO:0000256" key="3">
    <source>
        <dbReference type="SAM" id="Phobius"/>
    </source>
</evidence>
<dbReference type="Pfam" id="PF05686">
    <property type="entry name" value="Glyco_transf_90"/>
    <property type="match status" value="1"/>
</dbReference>
<name>A0A1J9Q2Y5_9EURO</name>
<evidence type="ECO:0000259" key="4">
    <source>
        <dbReference type="SMART" id="SM00672"/>
    </source>
</evidence>
<protein>
    <recommendedName>
        <fullName evidence="4">Glycosyl transferase CAP10 domain-containing protein</fullName>
    </recommendedName>
</protein>
<dbReference type="SMART" id="SM00672">
    <property type="entry name" value="CAP10"/>
    <property type="match status" value="1"/>
</dbReference>
<feature type="transmembrane region" description="Helical" evidence="3">
    <location>
        <begin position="183"/>
        <end position="202"/>
    </location>
</feature>
<dbReference type="Proteomes" id="UP000242791">
    <property type="component" value="Unassembled WGS sequence"/>
</dbReference>